<dbReference type="SMART" id="SM00014">
    <property type="entry name" value="acidPPc"/>
    <property type="match status" value="1"/>
</dbReference>
<keyword evidence="2" id="KW-1003">Cell membrane</keyword>
<feature type="transmembrane region" description="Helical" evidence="7">
    <location>
        <begin position="217"/>
        <end position="237"/>
    </location>
</feature>
<keyword evidence="5 7" id="KW-1133">Transmembrane helix</keyword>
<accession>A0A3E1NTM6</accession>
<evidence type="ECO:0000256" key="1">
    <source>
        <dbReference type="ARBA" id="ARBA00004651"/>
    </source>
</evidence>
<dbReference type="Gene3D" id="1.20.144.10">
    <property type="entry name" value="Phosphatidic acid phosphatase type 2/haloperoxidase"/>
    <property type="match status" value="1"/>
</dbReference>
<protein>
    <submittedName>
        <fullName evidence="9">PAP2 family protein</fullName>
    </submittedName>
</protein>
<reference evidence="9 10" key="1">
    <citation type="submission" date="2018-08" db="EMBL/GenBank/DDBJ databases">
        <title>Chitinophaga sp. K20C18050901, a novel bacterium isolated from forest soil.</title>
        <authorList>
            <person name="Wang C."/>
        </authorList>
    </citation>
    <scope>NUCLEOTIDE SEQUENCE [LARGE SCALE GENOMIC DNA]</scope>
    <source>
        <strain evidence="9 10">K20C18050901</strain>
    </source>
</reference>
<evidence type="ECO:0000256" key="6">
    <source>
        <dbReference type="ARBA" id="ARBA00023136"/>
    </source>
</evidence>
<evidence type="ECO:0000256" key="4">
    <source>
        <dbReference type="ARBA" id="ARBA00022801"/>
    </source>
</evidence>
<dbReference type="InterPro" id="IPR036938">
    <property type="entry name" value="PAP2/HPO_sf"/>
</dbReference>
<feature type="transmembrane region" description="Helical" evidence="7">
    <location>
        <begin position="194"/>
        <end position="211"/>
    </location>
</feature>
<gene>
    <name evidence="9" type="ORF">DXN04_29490</name>
</gene>
<evidence type="ECO:0000256" key="2">
    <source>
        <dbReference type="ARBA" id="ARBA00022475"/>
    </source>
</evidence>
<dbReference type="PANTHER" id="PTHR14969">
    <property type="entry name" value="SPHINGOSINE-1-PHOSPHATE PHOSPHOHYDROLASE"/>
    <property type="match status" value="1"/>
</dbReference>
<comment type="subcellular location">
    <subcellularLocation>
        <location evidence="1">Cell membrane</location>
        <topology evidence="1">Multi-pass membrane protein</topology>
    </subcellularLocation>
</comment>
<keyword evidence="4" id="KW-0378">Hydrolase</keyword>
<evidence type="ECO:0000256" key="7">
    <source>
        <dbReference type="SAM" id="Phobius"/>
    </source>
</evidence>
<name>A0A3E1NTM6_9BACT</name>
<evidence type="ECO:0000256" key="3">
    <source>
        <dbReference type="ARBA" id="ARBA00022692"/>
    </source>
</evidence>
<evidence type="ECO:0000259" key="8">
    <source>
        <dbReference type="SMART" id="SM00014"/>
    </source>
</evidence>
<feature type="transmembrane region" description="Helical" evidence="7">
    <location>
        <begin position="119"/>
        <end position="140"/>
    </location>
</feature>
<dbReference type="Pfam" id="PF01569">
    <property type="entry name" value="PAP2"/>
    <property type="match status" value="1"/>
</dbReference>
<feature type="transmembrane region" description="Helical" evidence="7">
    <location>
        <begin position="89"/>
        <end position="112"/>
    </location>
</feature>
<feature type="domain" description="Phosphatidic acid phosphatase type 2/haloperoxidase" evidence="8">
    <location>
        <begin position="117"/>
        <end position="234"/>
    </location>
</feature>
<feature type="transmembrane region" description="Helical" evidence="7">
    <location>
        <begin position="49"/>
        <end position="69"/>
    </location>
</feature>
<comment type="caution">
    <text evidence="9">The sequence shown here is derived from an EMBL/GenBank/DDBJ whole genome shotgun (WGS) entry which is preliminary data.</text>
</comment>
<dbReference type="CDD" id="cd01610">
    <property type="entry name" value="PAP2_like"/>
    <property type="match status" value="1"/>
</dbReference>
<dbReference type="SUPFAM" id="SSF48317">
    <property type="entry name" value="Acid phosphatase/Vanadium-dependent haloperoxidase"/>
    <property type="match status" value="1"/>
</dbReference>
<evidence type="ECO:0000256" key="5">
    <source>
        <dbReference type="ARBA" id="ARBA00022989"/>
    </source>
</evidence>
<dbReference type="PANTHER" id="PTHR14969:SF62">
    <property type="entry name" value="DECAPRENYLPHOSPHORYL-5-PHOSPHORIBOSE PHOSPHATASE RV3807C-RELATED"/>
    <property type="match status" value="1"/>
</dbReference>
<dbReference type="GO" id="GO:0016787">
    <property type="term" value="F:hydrolase activity"/>
    <property type="evidence" value="ECO:0007669"/>
    <property type="project" value="UniProtKB-KW"/>
</dbReference>
<dbReference type="Proteomes" id="UP000261174">
    <property type="component" value="Unassembled WGS sequence"/>
</dbReference>
<proteinExistence type="predicted"/>
<keyword evidence="10" id="KW-1185">Reference proteome</keyword>
<keyword evidence="6 7" id="KW-0472">Membrane</keyword>
<keyword evidence="3 7" id="KW-0812">Transmembrane</keyword>
<dbReference type="EMBL" id="QTJV01000015">
    <property type="protein sequence ID" value="RFM31263.1"/>
    <property type="molecule type" value="Genomic_DNA"/>
</dbReference>
<feature type="transmembrane region" description="Helical" evidence="7">
    <location>
        <begin position="160"/>
        <end position="187"/>
    </location>
</feature>
<evidence type="ECO:0000313" key="9">
    <source>
        <dbReference type="EMBL" id="RFM31263.1"/>
    </source>
</evidence>
<sequence>MNKHMPTGVVGILCQKAIAGCYMLHLLSIPTTLKSRKLKTIVTLSGKNAWFFVPFLLWVITGAILQVFFFSHEELFLAINSFHAPWADVIMTGLTYVGDGITFGIMLAVILAMRKYRMFLNAGCILLLVTILVQTAKHFFNAPRPIKYFENPAIIHTVKWVTVHGGCSFPSGHTTTAFAMFCFLALITRNKMMGLVYVLLAFVAAWSRIYLAQHFFIDVYVGSIIGTSSSLLLYMVFDKRKRSTPAEIIPEAAIGLS</sequence>
<dbReference type="GO" id="GO:0005886">
    <property type="term" value="C:plasma membrane"/>
    <property type="evidence" value="ECO:0007669"/>
    <property type="project" value="UniProtKB-SubCell"/>
</dbReference>
<organism evidence="9 10">
    <name type="scientific">Chitinophaga silvisoli</name>
    <dbReference type="NCBI Taxonomy" id="2291814"/>
    <lineage>
        <taxon>Bacteria</taxon>
        <taxon>Pseudomonadati</taxon>
        <taxon>Bacteroidota</taxon>
        <taxon>Chitinophagia</taxon>
        <taxon>Chitinophagales</taxon>
        <taxon>Chitinophagaceae</taxon>
        <taxon>Chitinophaga</taxon>
    </lineage>
</organism>
<dbReference type="InterPro" id="IPR000326">
    <property type="entry name" value="PAP2/HPO"/>
</dbReference>
<dbReference type="AlphaFoldDB" id="A0A3E1NTM6"/>
<evidence type="ECO:0000313" key="10">
    <source>
        <dbReference type="Proteomes" id="UP000261174"/>
    </source>
</evidence>
<feature type="transmembrane region" description="Helical" evidence="7">
    <location>
        <begin position="6"/>
        <end position="28"/>
    </location>
</feature>